<feature type="domain" description="Baculoviridae p74 N-terminal" evidence="2">
    <location>
        <begin position="8"/>
        <end position="307"/>
    </location>
</feature>
<dbReference type="EMBL" id="MH124167">
    <property type="protein sequence ID" value="AXU41468.1"/>
    <property type="molecule type" value="Genomic_DNA"/>
</dbReference>
<keyword evidence="1" id="KW-1133">Transmembrane helix</keyword>
<accession>A0A346TPF8</accession>
<feature type="transmembrane region" description="Helical" evidence="1">
    <location>
        <begin position="591"/>
        <end position="608"/>
    </location>
</feature>
<feature type="transmembrane region" description="Helical" evidence="1">
    <location>
        <begin position="614"/>
        <end position="632"/>
    </location>
</feature>
<dbReference type="InterPro" id="IPR007663">
    <property type="entry name" value="Baculo_p74"/>
</dbReference>
<evidence type="ECO:0000313" key="3">
    <source>
        <dbReference type="EMBL" id="AXU41468.1"/>
    </source>
</evidence>
<dbReference type="GeneID" id="80533975"/>
<protein>
    <submittedName>
        <fullName evidence="3">P74</fullName>
    </submittedName>
</protein>
<dbReference type="GO" id="GO:0019058">
    <property type="term" value="P:viral life cycle"/>
    <property type="evidence" value="ECO:0007669"/>
    <property type="project" value="InterPro"/>
</dbReference>
<dbReference type="RefSeq" id="YP_010796480.1">
    <property type="nucleotide sequence ID" value="NC_076031.1"/>
</dbReference>
<feature type="transmembrane region" description="Helical" evidence="1">
    <location>
        <begin position="433"/>
        <end position="461"/>
    </location>
</feature>
<keyword evidence="1" id="KW-0472">Membrane</keyword>
<dbReference type="KEGG" id="vg:80533975"/>
<organism evidence="3 4">
    <name type="scientific">Mythimna unipuncta nucleopolyhedrovirus</name>
    <dbReference type="NCBI Taxonomy" id="447897"/>
    <lineage>
        <taxon>Viruses</taxon>
        <taxon>Viruses incertae sedis</taxon>
        <taxon>Naldaviricetes</taxon>
        <taxon>Lefavirales</taxon>
        <taxon>Baculoviridae</taxon>
        <taxon>Alphabaculovirus</taxon>
    </lineage>
</organism>
<name>A0A346TPF8_9ABAC</name>
<keyword evidence="4" id="KW-1185">Reference proteome</keyword>
<dbReference type="InterPro" id="IPR013613">
    <property type="entry name" value="Baculo_p74_N"/>
</dbReference>
<dbReference type="Pfam" id="PF04583">
    <property type="entry name" value="Baculo_p74"/>
    <property type="match status" value="1"/>
</dbReference>
<dbReference type="Proteomes" id="UP000501969">
    <property type="component" value="Segment"/>
</dbReference>
<evidence type="ECO:0000259" key="2">
    <source>
        <dbReference type="Pfam" id="PF08404"/>
    </source>
</evidence>
<reference evidence="3 4" key="1">
    <citation type="submission" date="2018-03" db="EMBL/GenBank/DDBJ databases">
        <title>Complete genome sequence of a second alphabaculovirus from the true armyworm, Mythimna unipuncta.</title>
        <authorList>
            <person name="Harrison R.L."/>
            <person name="Mowery J.D."/>
            <person name="Bauchan G.R."/>
            <person name="Theilmann D.A."/>
            <person name="Erlandson M.A."/>
        </authorList>
    </citation>
    <scope>NUCLEOTIDE SEQUENCE [LARGE SCALE GENOMIC DNA]</scope>
    <source>
        <strain evidence="3 4">KY310</strain>
    </source>
</reference>
<keyword evidence="1" id="KW-0812">Transmembrane</keyword>
<sequence length="659" mass="76020">MTDINAPTSIDMMNATQFAYHQYLIRLIPRWRRRFPHILIDYDIRAANSDDFYIPPGLVERAVFVNIKFSKRGCESMNCYPFHETGPITPNTPFGYTQTSDTAHAYAHPACYHLDRAAATREGSENNVQSVELRYASNRCIMMDTFTKMYMNTPYLRTEEHLIKGIDDVPGLNVTANPDPVLPEKYLGAFNEAYCRRFGRDLQNDTCQMRWWESMIGFVLGETIYITFKLLVNNVINEIQNFDYRRPSPILPDPPKVDSARVLEEWRNVRDPMVDEAFEIKLLTFQCLSDIGLDLNTKIVYKAEVGFTYERIAFKAYEARVPVAADNKTKKKNIFDESTFSTSDLDDILAQFIDDHNFLFDIFVNLGFDYLLSNFEALLRQLNTTLIPRLKTMLLNTSIKVGKRFLSSVWKGNVISMLNYVAMKTVTAMAKALVRMALLASSIVGIVLIVFGIIDLVFMFWDPFGYNNMFPREFPVDMADTFLSAFYDSMGEGRDLIEFMPVFFTDILNEHDYYEMVVLAFVWEYFALLRVNSDGQELLWHEEEPVDDFDEVTLVGAALASNAMYTRAQFYAYTERHNAILVASTQGRNKLVNYIAVFLLLACAGLTWLLPAHFALGSLVIVFILIAVYLIISEPMIYFLNMHEYAKLEPIVWYKYLYD</sequence>
<evidence type="ECO:0000256" key="1">
    <source>
        <dbReference type="SAM" id="Phobius"/>
    </source>
</evidence>
<evidence type="ECO:0000313" key="4">
    <source>
        <dbReference type="Proteomes" id="UP000501969"/>
    </source>
</evidence>
<dbReference type="Pfam" id="PF08404">
    <property type="entry name" value="Baculo_p74_N"/>
    <property type="match status" value="1"/>
</dbReference>
<proteinExistence type="predicted"/>